<gene>
    <name evidence="1" type="ORF">ACFOVS_13250</name>
</gene>
<reference evidence="2" key="1">
    <citation type="journal article" date="2019" name="Int. J. Syst. Evol. Microbiol.">
        <title>The Global Catalogue of Microorganisms (GCM) 10K type strain sequencing project: providing services to taxonomists for standard genome sequencing and annotation.</title>
        <authorList>
            <consortium name="The Broad Institute Genomics Platform"/>
            <consortium name="The Broad Institute Genome Sequencing Center for Infectious Disease"/>
            <person name="Wu L."/>
            <person name="Ma J."/>
        </authorList>
    </citation>
    <scope>NUCLEOTIDE SEQUENCE [LARGE SCALE GENOMIC DNA]</scope>
    <source>
        <strain evidence="2">TBRC 5781</strain>
    </source>
</reference>
<sequence length="387" mass="42546">MQSESNAFFYSALPVLTRFEGVTDAENYTPLPNDWFLALADIVGSTGAIAEGRYKDVNMAGASVISAILNVLDETDYPFVFGGDGALVAIPPTKRLDARQALASVCRWVQEELRLDMRVALVPMTDVRKAGCDVGVARFAASPSVSYAMFNGGGASWAEQQMKAGHFLVEEESAAQPDLTGLSCRWDAIPSQRGQIVSLIVSPTSPSTMREFRDLMMRLISITSQSSRESHPVPEEGPPLRYNEQSIEREAHATATSDKRGARKWAIRMQIWLTILLYRFNLSLGRFNARQYARDVAQNSDFRKFDDGLKMTLDVDAHQLAQIRALLETGKGNGICDYGLHSQESALMTCLVFNPLSHNHVHFIDGANGGYALAASQLANRPKPTIP</sequence>
<organism evidence="1 2">
    <name type="scientific">Rhizobium lemnae</name>
    <dbReference type="NCBI Taxonomy" id="1214924"/>
    <lineage>
        <taxon>Bacteria</taxon>
        <taxon>Pseudomonadati</taxon>
        <taxon>Pseudomonadota</taxon>
        <taxon>Alphaproteobacteria</taxon>
        <taxon>Hyphomicrobiales</taxon>
        <taxon>Rhizobiaceae</taxon>
        <taxon>Rhizobium/Agrobacterium group</taxon>
        <taxon>Rhizobium</taxon>
    </lineage>
</organism>
<accession>A0ABV8EC97</accession>
<dbReference type="InterPro" id="IPR021445">
    <property type="entry name" value="DUF3095"/>
</dbReference>
<dbReference type="RefSeq" id="WP_247259047.1">
    <property type="nucleotide sequence ID" value="NZ_JALJQZ010000001.1"/>
</dbReference>
<evidence type="ECO:0000313" key="1">
    <source>
        <dbReference type="EMBL" id="MFC3969082.1"/>
    </source>
</evidence>
<name>A0ABV8EC97_9HYPH</name>
<dbReference type="Proteomes" id="UP001595697">
    <property type="component" value="Unassembled WGS sequence"/>
</dbReference>
<dbReference type="Pfam" id="PF11294">
    <property type="entry name" value="DUF3095"/>
    <property type="match status" value="1"/>
</dbReference>
<protein>
    <submittedName>
        <fullName evidence="1">DUF3095 domain-containing protein</fullName>
    </submittedName>
</protein>
<keyword evidence="2" id="KW-1185">Reference proteome</keyword>
<proteinExistence type="predicted"/>
<evidence type="ECO:0000313" key="2">
    <source>
        <dbReference type="Proteomes" id="UP001595697"/>
    </source>
</evidence>
<comment type="caution">
    <text evidence="1">The sequence shown here is derived from an EMBL/GenBank/DDBJ whole genome shotgun (WGS) entry which is preliminary data.</text>
</comment>
<dbReference type="EMBL" id="JBHSBD010000052">
    <property type="protein sequence ID" value="MFC3969082.1"/>
    <property type="molecule type" value="Genomic_DNA"/>
</dbReference>